<feature type="transmembrane region" description="Helical" evidence="7">
    <location>
        <begin position="190"/>
        <end position="209"/>
    </location>
</feature>
<evidence type="ECO:0000313" key="9">
    <source>
        <dbReference type="Proteomes" id="UP000319731"/>
    </source>
</evidence>
<keyword evidence="6 7" id="KW-0472">Membrane</keyword>
<dbReference type="GeneID" id="42005261"/>
<keyword evidence="3 7" id="KW-0592">Phosphate transport</keyword>
<dbReference type="STRING" id="1806994.A0A507BVU9"/>
<keyword evidence="2 7" id="KW-0813">Transport</keyword>
<keyword evidence="5 7" id="KW-1133">Transmembrane helix</keyword>
<comment type="subcellular location">
    <subcellularLocation>
        <location evidence="1 7">Membrane</location>
        <topology evidence="1 7">Multi-pass membrane protein</topology>
    </subcellularLocation>
</comment>
<feature type="transmembrane region" description="Helical" evidence="7">
    <location>
        <begin position="49"/>
        <end position="71"/>
    </location>
</feature>
<evidence type="ECO:0000313" key="8">
    <source>
        <dbReference type="EMBL" id="TPX32987.1"/>
    </source>
</evidence>
<comment type="function">
    <text evidence="7">Sodium-phosphate symporter.</text>
</comment>
<feature type="transmembrane region" description="Helical" evidence="7">
    <location>
        <begin position="526"/>
        <end position="551"/>
    </location>
</feature>
<dbReference type="AlphaFoldDB" id="A0A507BVU9"/>
<keyword evidence="9" id="KW-1185">Reference proteome</keyword>
<protein>
    <recommendedName>
        <fullName evidence="7">Phosphate transporter</fullName>
    </recommendedName>
</protein>
<dbReference type="Pfam" id="PF01384">
    <property type="entry name" value="PHO4"/>
    <property type="match status" value="1"/>
</dbReference>
<feature type="transmembrane region" description="Helical" evidence="7">
    <location>
        <begin position="91"/>
        <end position="115"/>
    </location>
</feature>
<keyword evidence="4 7" id="KW-0812">Transmembrane</keyword>
<feature type="transmembrane region" description="Helical" evidence="7">
    <location>
        <begin position="150"/>
        <end position="178"/>
    </location>
</feature>
<dbReference type="InterPro" id="IPR001204">
    <property type="entry name" value="Phos_transporter"/>
</dbReference>
<evidence type="ECO:0000256" key="2">
    <source>
        <dbReference type="ARBA" id="ARBA00022448"/>
    </source>
</evidence>
<name>A0A507BVU9_9FUNG</name>
<feature type="transmembrane region" description="Helical" evidence="7">
    <location>
        <begin position="482"/>
        <end position="514"/>
    </location>
</feature>
<evidence type="ECO:0000256" key="5">
    <source>
        <dbReference type="ARBA" id="ARBA00022989"/>
    </source>
</evidence>
<gene>
    <name evidence="8" type="ORF">SmJEL517_g04036</name>
</gene>
<dbReference type="OrthoDB" id="260807at2759"/>
<dbReference type="PANTHER" id="PTHR11101:SF80">
    <property type="entry name" value="PHOSPHATE TRANSPORTER"/>
    <property type="match status" value="1"/>
</dbReference>
<feature type="transmembrane region" description="Helical" evidence="7">
    <location>
        <begin position="6"/>
        <end position="28"/>
    </location>
</feature>
<dbReference type="GO" id="GO:0005315">
    <property type="term" value="F:phosphate transmembrane transporter activity"/>
    <property type="evidence" value="ECO:0007669"/>
    <property type="project" value="InterPro"/>
</dbReference>
<dbReference type="GO" id="GO:0016020">
    <property type="term" value="C:membrane"/>
    <property type="evidence" value="ECO:0007669"/>
    <property type="project" value="UniProtKB-SubCell"/>
</dbReference>
<dbReference type="EMBL" id="QEAO01000024">
    <property type="protein sequence ID" value="TPX32987.1"/>
    <property type="molecule type" value="Genomic_DNA"/>
</dbReference>
<feature type="transmembrane region" description="Helical" evidence="7">
    <location>
        <begin position="441"/>
        <end position="462"/>
    </location>
</feature>
<evidence type="ECO:0000256" key="3">
    <source>
        <dbReference type="ARBA" id="ARBA00022592"/>
    </source>
</evidence>
<feature type="transmembrane region" description="Helical" evidence="7">
    <location>
        <begin position="122"/>
        <end position="144"/>
    </location>
</feature>
<dbReference type="RefSeq" id="XP_031024082.1">
    <property type="nucleotide sequence ID" value="XM_031169964.1"/>
</dbReference>
<reference evidence="8 9" key="1">
    <citation type="journal article" date="2019" name="Sci. Rep.">
        <title>Comparative genomics of chytrid fungi reveal insights into the obligate biotrophic and pathogenic lifestyle of Synchytrium endobioticum.</title>
        <authorList>
            <person name="van de Vossenberg B.T.L.H."/>
            <person name="Warris S."/>
            <person name="Nguyen H.D.T."/>
            <person name="van Gent-Pelzer M.P.E."/>
            <person name="Joly D.L."/>
            <person name="van de Geest H.C."/>
            <person name="Bonants P.J.M."/>
            <person name="Smith D.S."/>
            <person name="Levesque C.A."/>
            <person name="van der Lee T.A.J."/>
        </authorList>
    </citation>
    <scope>NUCLEOTIDE SEQUENCE [LARGE SCALE GENOMIC DNA]</scope>
    <source>
        <strain evidence="8 9">JEL517</strain>
    </source>
</reference>
<dbReference type="PANTHER" id="PTHR11101">
    <property type="entry name" value="PHOSPHATE TRANSPORTER"/>
    <property type="match status" value="1"/>
</dbReference>
<comment type="similarity">
    <text evidence="7">Belongs to the inorganic phosphate transporter (PiT) (TC 2.A.20) family.</text>
</comment>
<dbReference type="GO" id="GO:0035435">
    <property type="term" value="P:phosphate ion transmembrane transport"/>
    <property type="evidence" value="ECO:0007669"/>
    <property type="project" value="TreeGrafter"/>
</dbReference>
<evidence type="ECO:0000256" key="4">
    <source>
        <dbReference type="ARBA" id="ARBA00022692"/>
    </source>
</evidence>
<evidence type="ECO:0000256" key="6">
    <source>
        <dbReference type="ARBA" id="ARBA00023136"/>
    </source>
</evidence>
<organism evidence="8 9">
    <name type="scientific">Synchytrium microbalum</name>
    <dbReference type="NCBI Taxonomy" id="1806994"/>
    <lineage>
        <taxon>Eukaryota</taxon>
        <taxon>Fungi</taxon>
        <taxon>Fungi incertae sedis</taxon>
        <taxon>Chytridiomycota</taxon>
        <taxon>Chytridiomycota incertae sedis</taxon>
        <taxon>Chytridiomycetes</taxon>
        <taxon>Synchytriales</taxon>
        <taxon>Synchytriaceae</taxon>
        <taxon>Synchytrium</taxon>
    </lineage>
</organism>
<feature type="transmembrane region" description="Helical" evidence="7">
    <location>
        <begin position="238"/>
        <end position="262"/>
    </location>
</feature>
<evidence type="ECO:0000256" key="7">
    <source>
        <dbReference type="RuleBase" id="RU363058"/>
    </source>
</evidence>
<comment type="caution">
    <text evidence="8">The sequence shown here is derived from an EMBL/GenBank/DDBJ whole genome shotgun (WGS) entry which is preliminary data.</text>
</comment>
<evidence type="ECO:0000256" key="1">
    <source>
        <dbReference type="ARBA" id="ARBA00004141"/>
    </source>
</evidence>
<dbReference type="Proteomes" id="UP000319731">
    <property type="component" value="Unassembled WGS sequence"/>
</dbReference>
<accession>A0A507BVU9</accession>
<proteinExistence type="inferred from homology"/>
<sequence length="562" mass="59971">MAVIPLPINSFTWIFAVTVIFAFLDAYSIGANDVANSFATSVGSRSLKYWQAVAIAIFTEFGGAILLGASNTATIKDGIINVSMFNARQDLLMAGFMCALIASSTWIMCCIYIGMHPSTTHSIVCALIGIGVSAGGFDAVNWAWNGRGVAYIVTGWVLAPCLAAFLAGSIYSLTRFFVFSGTNSLRRGIYAIPIYFTLTGFIVSFFVVMKNGRGDWSIAVTGNNVGAPVTLKGDLAKAFTIIGAMTAAIAAFCVFLAVPYFIRKLEKEENLKWYHIFYIWLVPTQPKDENLDLYLKKTMTPHVLHQQELDAAAGEKTDEKGTVAATEAVVATPVVPKDTSALGALISIPAKLWAFATKGFRMDIVGIQYESAKNLHDIAVLYDNKTEYLFSFLQVLTAAFASFSHGSNDVANSIGPFAGVYAIWSTGLLNASGSNAPVPTWMLAFGGISIDIGLALYGYNIMRNLGNNMTYHSPSRGFAMELGAALTVITASFLALPVSTSQCIVGATIGVGLCNGSLKAINWKMFGWIGLSWALTLPVASVAAGLLFAVLTRGPSFAALPA</sequence>